<proteinExistence type="predicted"/>
<keyword evidence="1" id="KW-0732">Signal</keyword>
<protein>
    <submittedName>
        <fullName evidence="2">Putative secreted protein</fullName>
    </submittedName>
</protein>
<sequence>MRAIFGAAIALTMMAPASYAQDVGFLGFGYQISNDFIGDARDRWRTGATQASVMFGRDWQGSLGSQYFDTLELRGSAEIAAPDNLDAPAQGDRPYASVARLGVHSHFNQQLSRTDFDMGVGVEVIGPQTKLDEFQANFHRWIGASDASDEVRAGQIQDNVFGYGHIEAARTFELGDASRVIPFIEGHAGLESFARVGADFEFGGLIPDDLMIRDYTTGQTYTAIRGTMSALTLTAGADIGYMVDSAMLPDSDSYDMVQERARARAGLKWEGRQSSATFGVTYLSKEFDNQDTGQVLGSFNLKYKF</sequence>
<dbReference type="Gene3D" id="2.40.128.140">
    <property type="entry name" value="Outer membrane protein"/>
    <property type="match status" value="1"/>
</dbReference>
<gene>
    <name evidence="2" type="ORF">KARMA_0940</name>
</gene>
<dbReference type="Proteomes" id="UP000184085">
    <property type="component" value="Unassembled WGS sequence"/>
</dbReference>
<evidence type="ECO:0000256" key="1">
    <source>
        <dbReference type="SAM" id="SignalP"/>
    </source>
</evidence>
<name>A0A1M4MY85_9RHOB</name>
<dbReference type="InterPro" id="IPR037107">
    <property type="entry name" value="Put_OMP_sf"/>
</dbReference>
<accession>A0A1M4MY85</accession>
<dbReference type="RefSeq" id="WP_072704778.1">
    <property type="nucleotide sequence ID" value="NZ_FMJB01000040.1"/>
</dbReference>
<dbReference type="InterPro" id="IPR018707">
    <property type="entry name" value="LpxR"/>
</dbReference>
<evidence type="ECO:0000313" key="2">
    <source>
        <dbReference type="EMBL" id="SCM66758.1"/>
    </source>
</evidence>
<evidence type="ECO:0000313" key="3">
    <source>
        <dbReference type="Proteomes" id="UP000184085"/>
    </source>
</evidence>
<feature type="chain" id="PRO_5009906602" evidence="1">
    <location>
        <begin position="21"/>
        <end position="305"/>
    </location>
</feature>
<dbReference type="AlphaFoldDB" id="A0A1M4MY85"/>
<dbReference type="EMBL" id="FMJB01000040">
    <property type="protein sequence ID" value="SCM66758.1"/>
    <property type="molecule type" value="Genomic_DNA"/>
</dbReference>
<feature type="signal peptide" evidence="1">
    <location>
        <begin position="1"/>
        <end position="20"/>
    </location>
</feature>
<reference evidence="3" key="1">
    <citation type="submission" date="2016-09" db="EMBL/GenBank/DDBJ databases">
        <authorList>
            <person name="Wibberg D."/>
        </authorList>
    </citation>
    <scope>NUCLEOTIDE SEQUENCE [LARGE SCALE GENOMIC DNA]</scope>
</reference>
<organism evidence="2 3">
    <name type="scientific">Donghicola eburneus</name>
    <dbReference type="NCBI Taxonomy" id="393278"/>
    <lineage>
        <taxon>Bacteria</taxon>
        <taxon>Pseudomonadati</taxon>
        <taxon>Pseudomonadota</taxon>
        <taxon>Alphaproteobacteria</taxon>
        <taxon>Rhodobacterales</taxon>
        <taxon>Roseobacteraceae</taxon>
        <taxon>Donghicola</taxon>
    </lineage>
</organism>
<dbReference type="Pfam" id="PF09982">
    <property type="entry name" value="LpxR"/>
    <property type="match status" value="1"/>
</dbReference>
<keyword evidence="3" id="KW-1185">Reference proteome</keyword>